<dbReference type="InterPro" id="IPR044107">
    <property type="entry name" value="PIKKc_ATM"/>
</dbReference>
<dbReference type="SUPFAM" id="SSF56112">
    <property type="entry name" value="Protein kinase-like (PK-like)"/>
    <property type="match status" value="1"/>
</dbReference>
<dbReference type="CDD" id="cd05171">
    <property type="entry name" value="PIKKc_ATM"/>
    <property type="match status" value="1"/>
</dbReference>
<evidence type="ECO:0000256" key="16">
    <source>
        <dbReference type="ARBA" id="ARBA00030222"/>
    </source>
</evidence>
<name>A0A3N4LLT8_9PEZI</name>
<keyword evidence="8" id="KW-0808">Transferase</keyword>
<dbReference type="Pfam" id="PF02260">
    <property type="entry name" value="FATC"/>
    <property type="match status" value="1"/>
</dbReference>
<feature type="domain" description="FATC" evidence="23">
    <location>
        <begin position="1653"/>
        <end position="1689"/>
    </location>
</feature>
<protein>
    <recommendedName>
        <fullName evidence="5">Serine/threonine-protein kinase TEL1</fullName>
        <ecNumber evidence="4">2.7.11.1</ecNumber>
    </recommendedName>
    <alternativeName>
        <fullName evidence="15">ATM homolog</fullName>
    </alternativeName>
    <alternativeName>
        <fullName evidence="17 18">DNA-damage checkpoint kinase TEL1</fullName>
    </alternativeName>
    <alternativeName>
        <fullName evidence="6">Serine/threonine-protein kinase tel1</fullName>
    </alternativeName>
    <alternativeName>
        <fullName evidence="16">Telomere length regulation protein 1</fullName>
    </alternativeName>
</protein>
<evidence type="ECO:0000256" key="13">
    <source>
        <dbReference type="ARBA" id="ARBA00023242"/>
    </source>
</evidence>
<dbReference type="InterPro" id="IPR000403">
    <property type="entry name" value="PI3/4_kinase_cat_dom"/>
</dbReference>
<evidence type="ECO:0000256" key="18">
    <source>
        <dbReference type="ARBA" id="ARBA00032467"/>
    </source>
</evidence>
<dbReference type="PROSITE" id="PS50290">
    <property type="entry name" value="PI3_4_KINASE_3"/>
    <property type="match status" value="1"/>
</dbReference>
<keyword evidence="12" id="KW-0067">ATP-binding</keyword>
<evidence type="ECO:0000256" key="10">
    <source>
        <dbReference type="ARBA" id="ARBA00022763"/>
    </source>
</evidence>
<keyword evidence="11" id="KW-0418">Kinase</keyword>
<evidence type="ECO:0000313" key="25">
    <source>
        <dbReference type="Proteomes" id="UP000267821"/>
    </source>
</evidence>
<evidence type="ECO:0000259" key="22">
    <source>
        <dbReference type="PROSITE" id="PS51189"/>
    </source>
</evidence>
<evidence type="ECO:0000256" key="15">
    <source>
        <dbReference type="ARBA" id="ARBA00030020"/>
    </source>
</evidence>
<sequence>MNYHEADAEDLAELLGISYGNLLSLGFHRIMAYCTVWAISTPPVEGAPKLPPIESRLRKRLGDAAYEKLYSKTFPRIVATLFQVMEQEGTSQKLLSRDPTLSSAKHVMDDIVKISSSEAQLGESLKPSFKVKCVLNALYHICRKGGYDEGKVWNPAIFTYVVRKLFNTIDPSLGPLHACAVIRKIRLLVCLAGKTVHEGYPLEMLIHGLRPFIVDAVCAQDTVGIVQYLFLNGRAYLETNPTFVISTFLSIMALLRTFIATAPNSQVDSSQFLGSQGTAQTFHSWLCDYLSDYRSAALSTPNAETFKAIVESAIGFRTHGNAFQGSKESELLKVLLNDQAEEDGLLDDASRRLAFSLISLEFGKPETYREDLYGADQESMNVSKALLHTSYAASGIIHPEWTREVELPKLMDLPRDQNALEITPKAAILKHLTELLFSEDRQEAGLAEITLNDILDQETAAGEEALRSELIVSMHHLRALAMTPPENLPSVESTLSTIALAGRVDGKPVNDWVKDLAIAISLNGPSDAVGSRVGPLLQSVEGLAVKGFPYLVHLVLIFEDRTEEDELRGAISDVFRLCFKQRTNASVPHMVVLINTIIYLRAQQREDEKTKLERDDWLDLDYQDLARAACLCGMFKSALMFIEIHCSREQTDYIGCTDLLLEIYKNIDEPDSYYGLNQGASLNTVLNKLEYERDGWKSLSFRGAHMDTSMRLESRHDTDASVGTVGAFNTLGLYGLSHFFLQGGFWGFGNESTLENVYESAWKLEQWDLPCPATYTGRQSLVYRALQRINNTVNAQDLSSDLDSSILEVMKQLTTGKQTGLSLGASVRTLAMLTEVEEVLTSKNSVQLQEAWRRLDVRTPWMKIANFSDVEEMMAIRQATFSSIAKRRHLQENSNIDLKVARLYQAKALISFCELARSHKVLQHALSASTHLNKIVDLCAEVALDISAATTLQTASVLWDQGEATSSIRLLQGLENANLNVIQQDISVGRTELLATLGCWISEARLEKPEVIMADYLEAAIKQLQKEKNKPEVAGRVYHEFALFCDRQLNNQGNIEDIKRAAKLRESKQAELLEAERQLRSTPKDSPKFETLSKFEAKAKKWLALDDMEYLRLRENREAFLERSIGNYLRCLGVCDDYDQDAIRFCSLWLQSSTYEKANNAVATYINRVDSRKFVPLMNQLSSRLMDQGDDFQTLLEALILRICRDHPYHSLYQILSVTKSKTKDLSSHSRATMASKIAMTLKQEDEFAGKVMTRLHQSIATYIRVASYKMKQDKKVTKIALRRAFPHDRVLDQKIEKEIPSLKLPPPTMDIPVRHDCDYSSIPYLQKFNPELAVAGGLSAPKVLTCHDSSGQSYKMLVKGGGDDLRQDAIMEQVFEHVSHLLQRNRQTRQRNLGVRTYKVLPLGVGAGIIEFVPNTIPLHEYLIPVHTKYYPKEWTANQCKQAIFSVQTKAREERINIFQKVLENYSPIMRFFFMHHFEGPDEWFRSRLAYTRSTAAISMLGWVLGLGDRHGHNILLDEKSGEVVHIDLGVAFEQGRVLPIPEVVPFRLTRDIVDGMGVTGTEGVFRRCCEFTLSVLRLEKDNIMTILDVLRYDPLYSWTISPIKLKKMQRGEGRDESEISAEDIFVKPNQGTKDDGEAERSLEIVNKKLAGTLSVGATVNELIQQATDVKNLALLFCGEYFPSILFR</sequence>
<dbReference type="PROSITE" id="PS00916">
    <property type="entry name" value="PI3_4_KINASE_2"/>
    <property type="match status" value="1"/>
</dbReference>
<evidence type="ECO:0000256" key="12">
    <source>
        <dbReference type="ARBA" id="ARBA00022840"/>
    </source>
</evidence>
<dbReference type="Gene3D" id="1.10.1070.11">
    <property type="entry name" value="Phosphatidylinositol 3-/4-kinase, catalytic domain"/>
    <property type="match status" value="1"/>
</dbReference>
<dbReference type="Pfam" id="PF23593">
    <property type="entry name" value="HEAT_ATR"/>
    <property type="match status" value="1"/>
</dbReference>
<evidence type="ECO:0000256" key="2">
    <source>
        <dbReference type="ARBA" id="ARBA00010769"/>
    </source>
</evidence>
<dbReference type="GO" id="GO:0005524">
    <property type="term" value="F:ATP binding"/>
    <property type="evidence" value="ECO:0007669"/>
    <property type="project" value="UniProtKB-KW"/>
</dbReference>
<evidence type="ECO:0000256" key="17">
    <source>
        <dbReference type="ARBA" id="ARBA00031460"/>
    </source>
</evidence>
<dbReference type="Proteomes" id="UP000267821">
    <property type="component" value="Unassembled WGS sequence"/>
</dbReference>
<gene>
    <name evidence="24" type="ORF">L211DRAFT_786209</name>
</gene>
<comment type="function">
    <text evidence="14">Serine/threonine protein kinase which activates checkpoint signaling upon genotoxic stresses such as ionizing radiation (IR), ultraviolet light (UV), or DNA replication stalling, thereby acting as a DNA damage sensor. Recognizes the substrate consensus sequence [ST]-Q. Phosphorylates histone H2A to form H2AS128ph (gamma-H2A) at sites of DNA damage, involved in the regulation of DNA damage response mechanism. Required for the control of telomere length and genome stability.</text>
</comment>
<dbReference type="EMBL" id="ML121544">
    <property type="protein sequence ID" value="RPB23770.1"/>
    <property type="molecule type" value="Genomic_DNA"/>
</dbReference>
<evidence type="ECO:0000259" key="23">
    <source>
        <dbReference type="PROSITE" id="PS51190"/>
    </source>
</evidence>
<dbReference type="GO" id="GO:0004674">
    <property type="term" value="F:protein serine/threonine kinase activity"/>
    <property type="evidence" value="ECO:0007669"/>
    <property type="project" value="UniProtKB-KW"/>
</dbReference>
<evidence type="ECO:0000256" key="7">
    <source>
        <dbReference type="ARBA" id="ARBA00022527"/>
    </source>
</evidence>
<dbReference type="GO" id="GO:0035556">
    <property type="term" value="P:intracellular signal transduction"/>
    <property type="evidence" value="ECO:0007669"/>
    <property type="project" value="UniProtKB-ARBA"/>
</dbReference>
<keyword evidence="13" id="KW-0539">Nucleus</keyword>
<dbReference type="STRING" id="1051890.A0A3N4LLT8"/>
<dbReference type="InterPro" id="IPR038980">
    <property type="entry name" value="ATM_plant"/>
</dbReference>
<evidence type="ECO:0000256" key="3">
    <source>
        <dbReference type="ARBA" id="ARBA00011370"/>
    </source>
</evidence>
<dbReference type="InterPro" id="IPR057564">
    <property type="entry name" value="HEAT_ATR"/>
</dbReference>
<dbReference type="OrthoDB" id="381190at2759"/>
<dbReference type="Gene3D" id="3.30.1010.10">
    <property type="entry name" value="Phosphatidylinositol 3-kinase Catalytic Subunit, Chain A, domain 4"/>
    <property type="match status" value="1"/>
</dbReference>
<evidence type="ECO:0000259" key="21">
    <source>
        <dbReference type="PROSITE" id="PS50290"/>
    </source>
</evidence>
<dbReference type="GO" id="GO:0005634">
    <property type="term" value="C:nucleus"/>
    <property type="evidence" value="ECO:0007669"/>
    <property type="project" value="UniProtKB-SubCell"/>
</dbReference>
<feature type="domain" description="PI3K/PI4K catalytic" evidence="21">
    <location>
        <begin position="1329"/>
        <end position="1640"/>
    </location>
</feature>
<dbReference type="Pfam" id="PF00454">
    <property type="entry name" value="PI3_PI4_kinase"/>
    <property type="match status" value="1"/>
</dbReference>
<feature type="domain" description="FAT" evidence="22">
    <location>
        <begin position="624"/>
        <end position="1221"/>
    </location>
</feature>
<keyword evidence="25" id="KW-1185">Reference proteome</keyword>
<comment type="subunit">
    <text evidence="3">Associates with DNA double-strand breaks.</text>
</comment>
<evidence type="ECO:0000256" key="6">
    <source>
        <dbReference type="ARBA" id="ARBA00020288"/>
    </source>
</evidence>
<organism evidence="24 25">
    <name type="scientific">Terfezia boudieri ATCC MYA-4762</name>
    <dbReference type="NCBI Taxonomy" id="1051890"/>
    <lineage>
        <taxon>Eukaryota</taxon>
        <taxon>Fungi</taxon>
        <taxon>Dikarya</taxon>
        <taxon>Ascomycota</taxon>
        <taxon>Pezizomycotina</taxon>
        <taxon>Pezizomycetes</taxon>
        <taxon>Pezizales</taxon>
        <taxon>Pezizaceae</taxon>
        <taxon>Terfezia</taxon>
    </lineage>
</organism>
<dbReference type="PROSITE" id="PS00915">
    <property type="entry name" value="PI3_4_KINASE_1"/>
    <property type="match status" value="1"/>
</dbReference>
<dbReference type="EC" id="2.7.11.1" evidence="4"/>
<evidence type="ECO:0000256" key="11">
    <source>
        <dbReference type="ARBA" id="ARBA00022777"/>
    </source>
</evidence>
<evidence type="ECO:0000256" key="4">
    <source>
        <dbReference type="ARBA" id="ARBA00012513"/>
    </source>
</evidence>
<accession>A0A3N4LLT8</accession>
<dbReference type="SMART" id="SM00146">
    <property type="entry name" value="PI3Kc"/>
    <property type="match status" value="1"/>
</dbReference>
<comment type="similarity">
    <text evidence="2">Belongs to the PI3/PI4-kinase family. ATM subfamily.</text>
</comment>
<dbReference type="InterPro" id="IPR011009">
    <property type="entry name" value="Kinase-like_dom_sf"/>
</dbReference>
<comment type="subcellular location">
    <subcellularLocation>
        <location evidence="1">Nucleus</location>
    </subcellularLocation>
</comment>
<dbReference type="InterPro" id="IPR003152">
    <property type="entry name" value="FATC_dom"/>
</dbReference>
<comment type="catalytic activity">
    <reaction evidence="19">
        <text>L-threonyl-[protein] + ATP = O-phospho-L-threonyl-[protein] + ADP + H(+)</text>
        <dbReference type="Rhea" id="RHEA:46608"/>
        <dbReference type="Rhea" id="RHEA-COMP:11060"/>
        <dbReference type="Rhea" id="RHEA-COMP:11605"/>
        <dbReference type="ChEBI" id="CHEBI:15378"/>
        <dbReference type="ChEBI" id="CHEBI:30013"/>
        <dbReference type="ChEBI" id="CHEBI:30616"/>
        <dbReference type="ChEBI" id="CHEBI:61977"/>
        <dbReference type="ChEBI" id="CHEBI:456216"/>
        <dbReference type="EC" id="2.7.11.1"/>
    </reaction>
</comment>
<evidence type="ECO:0000256" key="5">
    <source>
        <dbReference type="ARBA" id="ARBA00014619"/>
    </source>
</evidence>
<dbReference type="InterPro" id="IPR014009">
    <property type="entry name" value="PIK_FAT"/>
</dbReference>
<keyword evidence="9" id="KW-0547">Nucleotide-binding</keyword>
<evidence type="ECO:0000313" key="24">
    <source>
        <dbReference type="EMBL" id="RPB23770.1"/>
    </source>
</evidence>
<dbReference type="InterPro" id="IPR018936">
    <property type="entry name" value="PI3/4_kinase_CS"/>
</dbReference>
<dbReference type="GO" id="GO:0006281">
    <property type="term" value="P:DNA repair"/>
    <property type="evidence" value="ECO:0007669"/>
    <property type="project" value="InterPro"/>
</dbReference>
<dbReference type="SMART" id="SM01343">
    <property type="entry name" value="FATC"/>
    <property type="match status" value="1"/>
</dbReference>
<dbReference type="PANTHER" id="PTHR37079:SF4">
    <property type="entry name" value="SERINE_THREONINE-PROTEIN KINASE ATM"/>
    <property type="match status" value="1"/>
</dbReference>
<keyword evidence="10" id="KW-0227">DNA damage</keyword>
<proteinExistence type="inferred from homology"/>
<keyword evidence="7" id="KW-0723">Serine/threonine-protein kinase</keyword>
<evidence type="ECO:0000256" key="8">
    <source>
        <dbReference type="ARBA" id="ARBA00022679"/>
    </source>
</evidence>
<comment type="catalytic activity">
    <reaction evidence="20">
        <text>L-seryl-[protein] + ATP = O-phospho-L-seryl-[protein] + ADP + H(+)</text>
        <dbReference type="Rhea" id="RHEA:17989"/>
        <dbReference type="Rhea" id="RHEA-COMP:9863"/>
        <dbReference type="Rhea" id="RHEA-COMP:11604"/>
        <dbReference type="ChEBI" id="CHEBI:15378"/>
        <dbReference type="ChEBI" id="CHEBI:29999"/>
        <dbReference type="ChEBI" id="CHEBI:30616"/>
        <dbReference type="ChEBI" id="CHEBI:83421"/>
        <dbReference type="ChEBI" id="CHEBI:456216"/>
        <dbReference type="EC" id="2.7.11.1"/>
    </reaction>
</comment>
<dbReference type="PANTHER" id="PTHR37079">
    <property type="entry name" value="SERINE/THREONINE-PROTEIN KINASE ATM"/>
    <property type="match status" value="1"/>
</dbReference>
<reference evidence="24 25" key="1">
    <citation type="journal article" date="2018" name="Nat. Ecol. Evol.">
        <title>Pezizomycetes genomes reveal the molecular basis of ectomycorrhizal truffle lifestyle.</title>
        <authorList>
            <person name="Murat C."/>
            <person name="Payen T."/>
            <person name="Noel B."/>
            <person name="Kuo A."/>
            <person name="Morin E."/>
            <person name="Chen J."/>
            <person name="Kohler A."/>
            <person name="Krizsan K."/>
            <person name="Balestrini R."/>
            <person name="Da Silva C."/>
            <person name="Montanini B."/>
            <person name="Hainaut M."/>
            <person name="Levati E."/>
            <person name="Barry K.W."/>
            <person name="Belfiori B."/>
            <person name="Cichocki N."/>
            <person name="Clum A."/>
            <person name="Dockter R.B."/>
            <person name="Fauchery L."/>
            <person name="Guy J."/>
            <person name="Iotti M."/>
            <person name="Le Tacon F."/>
            <person name="Lindquist E.A."/>
            <person name="Lipzen A."/>
            <person name="Malagnac F."/>
            <person name="Mello A."/>
            <person name="Molinier V."/>
            <person name="Miyauchi S."/>
            <person name="Poulain J."/>
            <person name="Riccioni C."/>
            <person name="Rubini A."/>
            <person name="Sitrit Y."/>
            <person name="Splivallo R."/>
            <person name="Traeger S."/>
            <person name="Wang M."/>
            <person name="Zifcakova L."/>
            <person name="Wipf D."/>
            <person name="Zambonelli A."/>
            <person name="Paolocci F."/>
            <person name="Nowrousian M."/>
            <person name="Ottonello S."/>
            <person name="Baldrian P."/>
            <person name="Spatafora J.W."/>
            <person name="Henrissat B."/>
            <person name="Nagy L.G."/>
            <person name="Aury J.M."/>
            <person name="Wincker P."/>
            <person name="Grigoriev I.V."/>
            <person name="Bonfante P."/>
            <person name="Martin F.M."/>
        </authorList>
    </citation>
    <scope>NUCLEOTIDE SEQUENCE [LARGE SCALE GENOMIC DNA]</scope>
    <source>
        <strain evidence="24 25">ATCC MYA-4762</strain>
    </source>
</reference>
<dbReference type="InterPro" id="IPR036940">
    <property type="entry name" value="PI3/4_kinase_cat_sf"/>
</dbReference>
<dbReference type="PROSITE" id="PS51189">
    <property type="entry name" value="FAT"/>
    <property type="match status" value="1"/>
</dbReference>
<evidence type="ECO:0000256" key="14">
    <source>
        <dbReference type="ARBA" id="ARBA00025079"/>
    </source>
</evidence>
<dbReference type="PROSITE" id="PS51190">
    <property type="entry name" value="FATC"/>
    <property type="match status" value="1"/>
</dbReference>
<evidence type="ECO:0000256" key="20">
    <source>
        <dbReference type="ARBA" id="ARBA00048679"/>
    </source>
</evidence>
<evidence type="ECO:0000256" key="19">
    <source>
        <dbReference type="ARBA" id="ARBA00047899"/>
    </source>
</evidence>
<dbReference type="InParanoid" id="A0A3N4LLT8"/>
<evidence type="ECO:0000256" key="1">
    <source>
        <dbReference type="ARBA" id="ARBA00004123"/>
    </source>
</evidence>
<evidence type="ECO:0000256" key="9">
    <source>
        <dbReference type="ARBA" id="ARBA00022741"/>
    </source>
</evidence>